<dbReference type="AlphaFoldDB" id="A0A0E0KRP7"/>
<organism evidence="2">
    <name type="scientific">Oryza punctata</name>
    <name type="common">Red rice</name>
    <dbReference type="NCBI Taxonomy" id="4537"/>
    <lineage>
        <taxon>Eukaryota</taxon>
        <taxon>Viridiplantae</taxon>
        <taxon>Streptophyta</taxon>
        <taxon>Embryophyta</taxon>
        <taxon>Tracheophyta</taxon>
        <taxon>Spermatophyta</taxon>
        <taxon>Magnoliopsida</taxon>
        <taxon>Liliopsida</taxon>
        <taxon>Poales</taxon>
        <taxon>Poaceae</taxon>
        <taxon>BOP clade</taxon>
        <taxon>Oryzoideae</taxon>
        <taxon>Oryzeae</taxon>
        <taxon>Oryzinae</taxon>
        <taxon>Oryza</taxon>
    </lineage>
</organism>
<keyword evidence="1" id="KW-0732">Signal</keyword>
<protein>
    <submittedName>
        <fullName evidence="2">Uncharacterized protein</fullName>
    </submittedName>
</protein>
<sequence length="79" mass="8410">MRPWVGGLTVAMIVVAVCCCCCFSGVSVAEPTTFGDNFEITGAEDHVKTSADGQTCYLYLDNKRLVSESDLAAALLRTS</sequence>
<feature type="signal peptide" evidence="1">
    <location>
        <begin position="1"/>
        <end position="29"/>
    </location>
</feature>
<dbReference type="HOGENOM" id="CLU_2610215_0_0_1"/>
<evidence type="ECO:0000256" key="1">
    <source>
        <dbReference type="SAM" id="SignalP"/>
    </source>
</evidence>
<name>A0A0E0KRP7_ORYPU</name>
<reference evidence="2" key="1">
    <citation type="submission" date="2015-04" db="UniProtKB">
        <authorList>
            <consortium name="EnsemblPlants"/>
        </authorList>
    </citation>
    <scope>IDENTIFICATION</scope>
</reference>
<dbReference type="STRING" id="4537.A0A0E0KRP7"/>
<accession>A0A0E0KRP7</accession>
<dbReference type="Gramene" id="OPUNC04G13400.1">
    <property type="protein sequence ID" value="OPUNC04G13400.1"/>
    <property type="gene ID" value="OPUNC04G13400"/>
</dbReference>
<dbReference type="EnsemblPlants" id="OPUNC04G13400.1">
    <property type="protein sequence ID" value="OPUNC04G13400.1"/>
    <property type="gene ID" value="OPUNC04G13400"/>
</dbReference>
<dbReference type="Proteomes" id="UP000026962">
    <property type="component" value="Chromosome 4"/>
</dbReference>
<keyword evidence="3" id="KW-1185">Reference proteome</keyword>
<proteinExistence type="predicted"/>
<feature type="chain" id="PRO_5002365371" evidence="1">
    <location>
        <begin position="30"/>
        <end position="79"/>
    </location>
</feature>
<reference evidence="2" key="2">
    <citation type="submission" date="2018-05" db="EMBL/GenBank/DDBJ databases">
        <title>OpunRS2 (Oryza punctata Reference Sequence Version 2).</title>
        <authorList>
            <person name="Zhang J."/>
            <person name="Kudrna D."/>
            <person name="Lee S."/>
            <person name="Talag J."/>
            <person name="Welchert J."/>
            <person name="Wing R.A."/>
        </authorList>
    </citation>
    <scope>NUCLEOTIDE SEQUENCE [LARGE SCALE GENOMIC DNA]</scope>
</reference>
<evidence type="ECO:0000313" key="2">
    <source>
        <dbReference type="EnsemblPlants" id="OPUNC04G13400.1"/>
    </source>
</evidence>
<evidence type="ECO:0000313" key="3">
    <source>
        <dbReference type="Proteomes" id="UP000026962"/>
    </source>
</evidence>